<feature type="signal peptide" evidence="2">
    <location>
        <begin position="1"/>
        <end position="23"/>
    </location>
</feature>
<feature type="chain" id="PRO_5013235290" evidence="2">
    <location>
        <begin position="24"/>
        <end position="322"/>
    </location>
</feature>
<evidence type="ECO:0000313" key="3">
    <source>
        <dbReference type="EMBL" id="SNS88841.1"/>
    </source>
</evidence>
<feature type="region of interest" description="Disordered" evidence="1">
    <location>
        <begin position="143"/>
        <end position="180"/>
    </location>
</feature>
<proteinExistence type="predicted"/>
<accession>A0A239I5S2</accession>
<feature type="compositionally biased region" description="Basic and acidic residues" evidence="1">
    <location>
        <begin position="152"/>
        <end position="171"/>
    </location>
</feature>
<sequence length="322" mass="34679">MAFRSLTAVTLVGLLGLTGCNQANTPVAQAASTQRNWLSIPALPIIQEGVFSLKPNLNKQNESDVMTQICGLARGDLSQDKVNAFLQQHKVEPGTVPKQGNPLSLLVNGDNAAQSTACAAYLAAGVLSPVDAKEFMVWSQVKPEASTAPAKQDSKKDNKKDSKKDEADKPKVAAQPKTKTELRIDQKSLAMTLPIKLAVARANADVFALIASELQRRPGLSIDQYHRLTTQLFAKLAPVYLKRVKQQLPAAGTRYNLLRADAEQFAFSASTGSLFEFGAGGLTLKQNGITWYGQGKLLGRDYPLQVAYFDASVNALLAPGKK</sequence>
<organism evidence="3 4">
    <name type="scientific">Pseudomonas segetis</name>
    <dbReference type="NCBI Taxonomy" id="298908"/>
    <lineage>
        <taxon>Bacteria</taxon>
        <taxon>Pseudomonadati</taxon>
        <taxon>Pseudomonadota</taxon>
        <taxon>Gammaproteobacteria</taxon>
        <taxon>Pseudomonadales</taxon>
        <taxon>Pseudomonadaceae</taxon>
        <taxon>Pseudomonas</taxon>
    </lineage>
</organism>
<evidence type="ECO:0000313" key="4">
    <source>
        <dbReference type="Proteomes" id="UP000242915"/>
    </source>
</evidence>
<keyword evidence="4" id="KW-1185">Reference proteome</keyword>
<dbReference type="EMBL" id="FZOG01000006">
    <property type="protein sequence ID" value="SNS88841.1"/>
    <property type="molecule type" value="Genomic_DNA"/>
</dbReference>
<evidence type="ECO:0000256" key="1">
    <source>
        <dbReference type="SAM" id="MobiDB-lite"/>
    </source>
</evidence>
<dbReference type="RefSeq" id="WP_089360825.1">
    <property type="nucleotide sequence ID" value="NZ_FZOG01000006.1"/>
</dbReference>
<reference evidence="4" key="1">
    <citation type="submission" date="2017-06" db="EMBL/GenBank/DDBJ databases">
        <authorList>
            <person name="Varghese N."/>
            <person name="Submissions S."/>
        </authorList>
    </citation>
    <scope>NUCLEOTIDE SEQUENCE [LARGE SCALE GENOMIC DNA]</scope>
    <source>
        <strain evidence="4">CIP 108523</strain>
    </source>
</reference>
<name>A0A239I5S2_9PSED</name>
<keyword evidence="2" id="KW-0732">Signal</keyword>
<dbReference type="PROSITE" id="PS51257">
    <property type="entry name" value="PROKAR_LIPOPROTEIN"/>
    <property type="match status" value="1"/>
</dbReference>
<dbReference type="AlphaFoldDB" id="A0A239I5S2"/>
<protein>
    <submittedName>
        <fullName evidence="3">Uncharacterized protein</fullName>
    </submittedName>
</protein>
<dbReference type="Proteomes" id="UP000242915">
    <property type="component" value="Unassembled WGS sequence"/>
</dbReference>
<evidence type="ECO:0000256" key="2">
    <source>
        <dbReference type="SAM" id="SignalP"/>
    </source>
</evidence>
<gene>
    <name evidence="3" type="ORF">SAMN05216255_3717</name>
</gene>